<dbReference type="GO" id="GO:0016798">
    <property type="term" value="F:hydrolase activity, acting on glycosyl bonds"/>
    <property type="evidence" value="ECO:0007669"/>
    <property type="project" value="UniProtKB-KW"/>
</dbReference>
<dbReference type="AlphaFoldDB" id="A0A1G7R2Y2"/>
<keyword evidence="3" id="KW-0732">Signal</keyword>
<feature type="chain" id="PRO_5011758412" evidence="3">
    <location>
        <begin position="39"/>
        <end position="638"/>
    </location>
</feature>
<evidence type="ECO:0000256" key="3">
    <source>
        <dbReference type="SAM" id="SignalP"/>
    </source>
</evidence>
<dbReference type="EMBL" id="FNCG01000002">
    <property type="protein sequence ID" value="SDG05088.1"/>
    <property type="molecule type" value="Genomic_DNA"/>
</dbReference>
<dbReference type="InterPro" id="IPR015171">
    <property type="entry name" value="Cyc-maltodext_N"/>
</dbReference>
<organism evidence="5 6">
    <name type="scientific">Mucilaginibacter gossypii</name>
    <dbReference type="NCBI Taxonomy" id="551996"/>
    <lineage>
        <taxon>Bacteria</taxon>
        <taxon>Pseudomonadati</taxon>
        <taxon>Bacteroidota</taxon>
        <taxon>Sphingobacteriia</taxon>
        <taxon>Sphingobacteriales</taxon>
        <taxon>Sphingobacteriaceae</taxon>
        <taxon>Mucilaginibacter</taxon>
    </lineage>
</organism>
<dbReference type="InterPro" id="IPR013783">
    <property type="entry name" value="Ig-like_fold"/>
</dbReference>
<dbReference type="Gene3D" id="2.60.40.10">
    <property type="entry name" value="Immunoglobulins"/>
    <property type="match status" value="1"/>
</dbReference>
<dbReference type="InterPro" id="IPR017853">
    <property type="entry name" value="GH"/>
</dbReference>
<evidence type="ECO:0000256" key="1">
    <source>
        <dbReference type="ARBA" id="ARBA00022801"/>
    </source>
</evidence>
<keyword evidence="2 5" id="KW-0326">Glycosidase</keyword>
<feature type="signal peptide" evidence="3">
    <location>
        <begin position="1"/>
        <end position="38"/>
    </location>
</feature>
<dbReference type="InterPro" id="IPR006047">
    <property type="entry name" value="GH13_cat_dom"/>
</dbReference>
<evidence type="ECO:0000313" key="5">
    <source>
        <dbReference type="EMBL" id="SDG05088.1"/>
    </source>
</evidence>
<name>A0A1G7R2Y2_9SPHI</name>
<accession>A0A1G7R2Y2</accession>
<dbReference type="Gene3D" id="2.60.40.1180">
    <property type="entry name" value="Golgi alpha-mannosidase II"/>
    <property type="match status" value="1"/>
</dbReference>
<evidence type="ECO:0000313" key="6">
    <source>
        <dbReference type="Proteomes" id="UP000199705"/>
    </source>
</evidence>
<dbReference type="PANTHER" id="PTHR10357">
    <property type="entry name" value="ALPHA-AMYLASE FAMILY MEMBER"/>
    <property type="match status" value="1"/>
</dbReference>
<sequence>MVTGLIRNRTNYPFIIFYMRKTLLSALCCLLAALGVKAQTPALERVEPMSWWVGMSNPNLQLVVHGNNIAARNVVLTYPGVKLKAVHKVENPNYLFIDLNIFSSAIPGTFPIKFKKAGEKDLTYSYTLNKRDRSAGRAQGVTSKDLIYLIMPDRFSNGDVANDSFDNLRERGIHRDSMFSRHGGDLQGIMNHLDYLKNLGVTAIWLTPEIENDEPSASYHGYAVTDYYKIDPRYGTNNLYKKFVEKCHSMGLKVIKDLVHNHAGTEGYLIQDMPMKSWVHQWPAYTKSNFRDAAVMDPHASPMDRKLMQDGWFDHRMADLNQNNVYVQNYLTQNHIWWVEYAGIDGFRLDTYPYNEPVYMAKWAKDVKAEFPKLSIFGETLVWSAANQAFFTQGNTVNRGFDTQLPGVTDAVLKDAIYEAINGNDGWTDGVGRLYSVVAQDFLYQDATRNTIFMDNHDMSRLLSMVGEDITKYKSAMAMLLTMRGVPQMYYGDEILMKNYSNPDGLVREDFPGGWVGDKENKFTAEGRSKKENDAFNYVSKLANYRKSTTALQTGKMMQFVPEKGIYVYFRYDAQKTVMIMFNSSDKEQETTTARYFERIGDAKTARNILTDEMIGLDKVTIPGKTTLVLELIPGVTH</sequence>
<dbReference type="GO" id="GO:0005975">
    <property type="term" value="P:carbohydrate metabolic process"/>
    <property type="evidence" value="ECO:0007669"/>
    <property type="project" value="InterPro"/>
</dbReference>
<dbReference type="Pfam" id="PF10438">
    <property type="entry name" value="Cyc-maltodext_C"/>
    <property type="match status" value="1"/>
</dbReference>
<proteinExistence type="predicted"/>
<dbReference type="InterPro" id="IPR013780">
    <property type="entry name" value="Glyco_hydro_b"/>
</dbReference>
<dbReference type="Gene3D" id="3.20.20.80">
    <property type="entry name" value="Glycosidases"/>
    <property type="match status" value="1"/>
</dbReference>
<reference evidence="6" key="1">
    <citation type="submission" date="2016-10" db="EMBL/GenBank/DDBJ databases">
        <authorList>
            <person name="Varghese N."/>
            <person name="Submissions S."/>
        </authorList>
    </citation>
    <scope>NUCLEOTIDE SEQUENCE [LARGE SCALE GENOMIC DNA]</scope>
    <source>
        <strain evidence="6">Gh-67</strain>
    </source>
</reference>
<evidence type="ECO:0000259" key="4">
    <source>
        <dbReference type="SMART" id="SM00642"/>
    </source>
</evidence>
<keyword evidence="6" id="KW-1185">Reference proteome</keyword>
<dbReference type="Pfam" id="PF00128">
    <property type="entry name" value="Alpha-amylase"/>
    <property type="match status" value="1"/>
</dbReference>
<dbReference type="Proteomes" id="UP000199705">
    <property type="component" value="Unassembled WGS sequence"/>
</dbReference>
<dbReference type="SUPFAM" id="SSF51011">
    <property type="entry name" value="Glycosyl hydrolase domain"/>
    <property type="match status" value="1"/>
</dbReference>
<dbReference type="STRING" id="551996.SAMN05192573_102109"/>
<dbReference type="InterPro" id="IPR014756">
    <property type="entry name" value="Ig_E-set"/>
</dbReference>
<dbReference type="SMART" id="SM00642">
    <property type="entry name" value="Aamy"/>
    <property type="match status" value="1"/>
</dbReference>
<evidence type="ECO:0000256" key="2">
    <source>
        <dbReference type="ARBA" id="ARBA00023295"/>
    </source>
</evidence>
<dbReference type="PANTHER" id="PTHR10357:SF210">
    <property type="entry name" value="MALTODEXTRIN GLUCOSIDASE"/>
    <property type="match status" value="1"/>
</dbReference>
<dbReference type="Pfam" id="PF09087">
    <property type="entry name" value="Cyc-maltodext_N"/>
    <property type="match status" value="1"/>
</dbReference>
<feature type="domain" description="Glycosyl hydrolase family 13 catalytic" evidence="4">
    <location>
        <begin position="149"/>
        <end position="546"/>
    </location>
</feature>
<dbReference type="InterPro" id="IPR019492">
    <property type="entry name" value="Cyclo-malto-dextrinase_C"/>
</dbReference>
<gene>
    <name evidence="5" type="ORF">SAMN05192573_102109</name>
</gene>
<protein>
    <submittedName>
        <fullName evidence="5">Glycosidase</fullName>
    </submittedName>
</protein>
<dbReference type="SUPFAM" id="SSF51445">
    <property type="entry name" value="(Trans)glycosidases"/>
    <property type="match status" value="1"/>
</dbReference>
<keyword evidence="1" id="KW-0378">Hydrolase</keyword>
<dbReference type="CDD" id="cd11340">
    <property type="entry name" value="AmyAc_bac_CMD_like_3"/>
    <property type="match status" value="1"/>
</dbReference>
<dbReference type="SUPFAM" id="SSF81296">
    <property type="entry name" value="E set domains"/>
    <property type="match status" value="1"/>
</dbReference>